<sequence>MPGNPDDKPSVLLVTGGSRGIGAEVVRGAVRRGWAVAFSYVQDREAARRLEGEVRDAGGSAVGLQGDVADPQAVATLFAAAEDALGPVAGLVNNTGVTGRLGTFVDTDLATLRRVLDVNVLGTMLCAQEAVRRWRARDVAGVMVNVSSVASTLGAPGEYVHYAASKAAVEAFTIGLAKELAAGGSRVNAVAPGTAHTDIHAAAGEPGRPARVAARIPMGRAGEPSEIAEAVLWLLSPQASYVTGAVLRVSGGL</sequence>
<dbReference type="RefSeq" id="WP_189989263.1">
    <property type="nucleotide sequence ID" value="NZ_BMZS01000004.1"/>
</dbReference>
<dbReference type="Proteomes" id="UP000630353">
    <property type="component" value="Unassembled WGS sequence"/>
</dbReference>
<comment type="caution">
    <text evidence="2">The sequence shown here is derived from an EMBL/GenBank/DDBJ whole genome shotgun (WGS) entry which is preliminary data.</text>
</comment>
<evidence type="ECO:0000313" key="3">
    <source>
        <dbReference type="Proteomes" id="UP000630353"/>
    </source>
</evidence>
<protein>
    <submittedName>
        <fullName evidence="2">Oxidoreductase</fullName>
    </submittedName>
</protein>
<evidence type="ECO:0000313" key="2">
    <source>
        <dbReference type="EMBL" id="GHD49458.1"/>
    </source>
</evidence>
<dbReference type="Pfam" id="PF13561">
    <property type="entry name" value="adh_short_C2"/>
    <property type="match status" value="1"/>
</dbReference>
<dbReference type="InterPro" id="IPR020904">
    <property type="entry name" value="Sc_DH/Rdtase_CS"/>
</dbReference>
<name>A0A918XRN5_9PROT</name>
<dbReference type="PROSITE" id="PS00061">
    <property type="entry name" value="ADH_SHORT"/>
    <property type="match status" value="1"/>
</dbReference>
<dbReference type="EMBL" id="BMZS01000004">
    <property type="protein sequence ID" value="GHD49458.1"/>
    <property type="molecule type" value="Genomic_DNA"/>
</dbReference>
<accession>A0A918XRN5</accession>
<evidence type="ECO:0000256" key="1">
    <source>
        <dbReference type="ARBA" id="ARBA00006484"/>
    </source>
</evidence>
<dbReference type="Gene3D" id="3.40.50.720">
    <property type="entry name" value="NAD(P)-binding Rossmann-like Domain"/>
    <property type="match status" value="1"/>
</dbReference>
<dbReference type="FunFam" id="3.40.50.720:FF:000084">
    <property type="entry name" value="Short-chain dehydrogenase reductase"/>
    <property type="match status" value="1"/>
</dbReference>
<gene>
    <name evidence="2" type="ORF">GCM10017083_21740</name>
</gene>
<reference evidence="2" key="1">
    <citation type="journal article" date="2014" name="Int. J. Syst. Evol. Microbiol.">
        <title>Complete genome sequence of Corynebacterium casei LMG S-19264T (=DSM 44701T), isolated from a smear-ripened cheese.</title>
        <authorList>
            <consortium name="US DOE Joint Genome Institute (JGI-PGF)"/>
            <person name="Walter F."/>
            <person name="Albersmeier A."/>
            <person name="Kalinowski J."/>
            <person name="Ruckert C."/>
        </authorList>
    </citation>
    <scope>NUCLEOTIDE SEQUENCE</scope>
    <source>
        <strain evidence="2">KCTC 42651</strain>
    </source>
</reference>
<keyword evidence="3" id="KW-1185">Reference proteome</keyword>
<dbReference type="GO" id="GO:0030497">
    <property type="term" value="P:fatty acid elongation"/>
    <property type="evidence" value="ECO:0007669"/>
    <property type="project" value="TreeGrafter"/>
</dbReference>
<dbReference type="PRINTS" id="PR00080">
    <property type="entry name" value="SDRFAMILY"/>
</dbReference>
<dbReference type="InterPro" id="IPR002347">
    <property type="entry name" value="SDR_fam"/>
</dbReference>
<dbReference type="PANTHER" id="PTHR42760:SF40">
    <property type="entry name" value="3-OXOACYL-[ACYL-CARRIER-PROTEIN] REDUCTASE, CHLOROPLASTIC"/>
    <property type="match status" value="1"/>
</dbReference>
<dbReference type="PRINTS" id="PR00081">
    <property type="entry name" value="GDHRDH"/>
</dbReference>
<dbReference type="InterPro" id="IPR036291">
    <property type="entry name" value="NAD(P)-bd_dom_sf"/>
</dbReference>
<dbReference type="AlphaFoldDB" id="A0A918XRN5"/>
<proteinExistence type="inferred from homology"/>
<dbReference type="SUPFAM" id="SSF51735">
    <property type="entry name" value="NAD(P)-binding Rossmann-fold domains"/>
    <property type="match status" value="1"/>
</dbReference>
<comment type="similarity">
    <text evidence="1">Belongs to the short-chain dehydrogenases/reductases (SDR) family.</text>
</comment>
<reference evidence="2" key="2">
    <citation type="submission" date="2020-09" db="EMBL/GenBank/DDBJ databases">
        <authorList>
            <person name="Sun Q."/>
            <person name="Kim S."/>
        </authorList>
    </citation>
    <scope>NUCLEOTIDE SEQUENCE</scope>
    <source>
        <strain evidence="2">KCTC 42651</strain>
    </source>
</reference>
<dbReference type="GO" id="GO:0016616">
    <property type="term" value="F:oxidoreductase activity, acting on the CH-OH group of donors, NAD or NADP as acceptor"/>
    <property type="evidence" value="ECO:0007669"/>
    <property type="project" value="TreeGrafter"/>
</dbReference>
<dbReference type="PANTHER" id="PTHR42760">
    <property type="entry name" value="SHORT-CHAIN DEHYDROGENASES/REDUCTASES FAMILY MEMBER"/>
    <property type="match status" value="1"/>
</dbReference>
<organism evidence="2 3">
    <name type="scientific">Thalassobaculum fulvum</name>
    <dbReference type="NCBI Taxonomy" id="1633335"/>
    <lineage>
        <taxon>Bacteria</taxon>
        <taxon>Pseudomonadati</taxon>
        <taxon>Pseudomonadota</taxon>
        <taxon>Alphaproteobacteria</taxon>
        <taxon>Rhodospirillales</taxon>
        <taxon>Thalassobaculaceae</taxon>
        <taxon>Thalassobaculum</taxon>
    </lineage>
</organism>